<feature type="domain" description="PAC" evidence="4">
    <location>
        <begin position="364"/>
        <end position="418"/>
    </location>
</feature>
<dbReference type="Pfam" id="PF08448">
    <property type="entry name" value="PAS_4"/>
    <property type="match status" value="1"/>
</dbReference>
<dbReference type="InterPro" id="IPR035919">
    <property type="entry name" value="EAL_sf"/>
</dbReference>
<dbReference type="NCBIfam" id="TIGR00229">
    <property type="entry name" value="sensory_box"/>
    <property type="match status" value="2"/>
</dbReference>
<dbReference type="SMART" id="SM00086">
    <property type="entry name" value="PAC"/>
    <property type="match status" value="2"/>
</dbReference>
<dbReference type="OrthoDB" id="9804951at2"/>
<protein>
    <recommendedName>
        <fullName evidence="1">cyclic-guanylate-specific phosphodiesterase</fullName>
        <ecNumber evidence="1">3.1.4.52</ecNumber>
    </recommendedName>
</protein>
<sequence>MEAQQEVHERIAQQVPLEETLDAIARWIEVLLPDAVVAFMRFDSKRQALSLFPSQRFSPAYQECLQAVPIGPNAASFGSAAFCREPVFTEDIHTDPRWSAFYDAAEREGLRACWSSPVLTAEGELLGTFGTYFHEPRPPTETSRRRLKQAAALVSLAIVRDRDASSHRALAEWHRSLFVNHPDGVYEFDLEGHFQRGNAALIRITGYPEEALIGRHFNQFIEPAYRERTQAGFDIARRGGSYQYDTVGIHRNGEPYYLEVLNFPVSVDGEVVGVYGVCRDITARKQEEESRRLLERGIQATPNGVVMADATQPDMPLVYANDAFYAITGYAPDEVLGRNCRFLQGPNSDPEAVTAIHWAITERQAVDVALLNYRKDGTPFWNHLSLSPVFDDAGTLTHYIGIQQDITRQREQEAQIAHQATHDLLTGLPNRTAFDECLQTAFERVQEEQGLVVVMHLDLDGFRTINDGLGYHIGNQLLVAVGDRLRQVMGDDDTLARMTGDEFALLLPDLDSRQAAIEMAEQVLHTLSRPFVVEDKPLHISASVGIACNCESVEQAGELMQRADVAVADAKQEGRNIWNWYQCDRHRVTEEAVLLRHDLHTALRHDQFELYYQPIVEAVNGRIRGLEALIRWHHPERGMISPGVFIPLAEQTGQIIPLGRWILRRACQDVATMRAEGGRVVPVAVNISSLQFRRDGFLADVQAALDDAGLPPELLQLEVTESVLLDGAERAIELINQLKAMGILVALDDFGTGFSSLSYLRDLPIHKVKLDRSFIQDIATSRSNAAIVQGIITMAHHLDLVVVAEGIEEREQQQDLIRRHCDLLQGFYFAKPMPRGAVMGLLDLLPEPVAPRAQPISALLVCGQPET</sequence>
<dbReference type="Gene3D" id="3.30.70.270">
    <property type="match status" value="1"/>
</dbReference>
<dbReference type="SMART" id="SM00091">
    <property type="entry name" value="PAS"/>
    <property type="match status" value="2"/>
</dbReference>
<dbReference type="SMART" id="SM00065">
    <property type="entry name" value="GAF"/>
    <property type="match status" value="1"/>
</dbReference>
<dbReference type="SMART" id="SM00052">
    <property type="entry name" value="EAL"/>
    <property type="match status" value="1"/>
</dbReference>
<dbReference type="InterPro" id="IPR001610">
    <property type="entry name" value="PAC"/>
</dbReference>
<dbReference type="Pfam" id="PF13426">
    <property type="entry name" value="PAS_9"/>
    <property type="match status" value="1"/>
</dbReference>
<proteinExistence type="predicted"/>
<dbReference type="SUPFAM" id="SSF55781">
    <property type="entry name" value="GAF domain-like"/>
    <property type="match status" value="1"/>
</dbReference>
<dbReference type="PANTHER" id="PTHR44757">
    <property type="entry name" value="DIGUANYLATE CYCLASE DGCP"/>
    <property type="match status" value="1"/>
</dbReference>
<dbReference type="Gene3D" id="3.30.450.20">
    <property type="entry name" value="PAS domain"/>
    <property type="match status" value="2"/>
</dbReference>
<dbReference type="GO" id="GO:0071111">
    <property type="term" value="F:cyclic-guanylate-specific phosphodiesterase activity"/>
    <property type="evidence" value="ECO:0007669"/>
    <property type="project" value="UniProtKB-EC"/>
</dbReference>
<keyword evidence="8" id="KW-1185">Reference proteome</keyword>
<reference evidence="7 8" key="1">
    <citation type="journal article" date="2007" name="Int. J. Syst. Evol. Microbiol.">
        <title>Halomonas saccharevitans sp. nov., Halomonas arcis sp. nov. and Halomonas subterranea sp. nov., halophilic bacteria isolated from hypersaline environments of China.</title>
        <authorList>
            <person name="Xu X.W."/>
            <person name="Wu Y.H."/>
            <person name="Zhou Z."/>
            <person name="Wang C.S."/>
            <person name="Zhou Y.G."/>
            <person name="Zhang H.B."/>
            <person name="Wang Y."/>
            <person name="Wu M."/>
        </authorList>
    </citation>
    <scope>NUCLEOTIDE SEQUENCE [LARGE SCALE GENOMIC DNA]</scope>
    <source>
        <strain evidence="7 8">TBZ3</strain>
    </source>
</reference>
<dbReference type="InterPro" id="IPR029787">
    <property type="entry name" value="Nucleotide_cyclase"/>
</dbReference>
<dbReference type="AlphaFoldDB" id="A0A5R8MEY5"/>
<dbReference type="PROSITE" id="PS50113">
    <property type="entry name" value="PAC"/>
    <property type="match status" value="2"/>
</dbReference>
<dbReference type="InterPro" id="IPR052155">
    <property type="entry name" value="Biofilm_reg_signaling"/>
</dbReference>
<feature type="domain" description="GGDEF" evidence="6">
    <location>
        <begin position="450"/>
        <end position="583"/>
    </location>
</feature>
<dbReference type="PIRSF" id="PIRSF005925">
    <property type="entry name" value="Dos"/>
    <property type="match status" value="1"/>
</dbReference>
<keyword evidence="2" id="KW-0973">c-di-GMP</keyword>
<name>A0A5R8MEY5_9GAMM</name>
<dbReference type="InterPro" id="IPR013656">
    <property type="entry name" value="PAS_4"/>
</dbReference>
<dbReference type="InterPro" id="IPR001633">
    <property type="entry name" value="EAL_dom"/>
</dbReference>
<dbReference type="InterPro" id="IPR000160">
    <property type="entry name" value="GGDEF_dom"/>
</dbReference>
<dbReference type="CDD" id="cd01948">
    <property type="entry name" value="EAL"/>
    <property type="match status" value="1"/>
</dbReference>
<feature type="domain" description="PAS" evidence="3">
    <location>
        <begin position="290"/>
        <end position="363"/>
    </location>
</feature>
<dbReference type="InterPro" id="IPR012226">
    <property type="entry name" value="Diguanyl_cyclase/Pdiesterase"/>
</dbReference>
<dbReference type="InterPro" id="IPR000700">
    <property type="entry name" value="PAS-assoc_C"/>
</dbReference>
<dbReference type="NCBIfam" id="TIGR00254">
    <property type="entry name" value="GGDEF"/>
    <property type="match status" value="1"/>
</dbReference>
<gene>
    <name evidence="7" type="ORF">FEI13_12700</name>
</gene>
<dbReference type="FunFam" id="3.20.20.450:FF:000001">
    <property type="entry name" value="Cyclic di-GMP phosphodiesterase yahA"/>
    <property type="match status" value="1"/>
</dbReference>
<comment type="caution">
    <text evidence="7">The sequence shown here is derived from an EMBL/GenBank/DDBJ whole genome shotgun (WGS) entry which is preliminary data.</text>
</comment>
<dbReference type="PROSITE" id="PS50887">
    <property type="entry name" value="GGDEF"/>
    <property type="match status" value="1"/>
</dbReference>
<evidence type="ECO:0000259" key="5">
    <source>
        <dbReference type="PROSITE" id="PS50883"/>
    </source>
</evidence>
<dbReference type="PANTHER" id="PTHR44757:SF2">
    <property type="entry name" value="BIOFILM ARCHITECTURE MAINTENANCE PROTEIN MBAA"/>
    <property type="match status" value="1"/>
</dbReference>
<evidence type="ECO:0000259" key="4">
    <source>
        <dbReference type="PROSITE" id="PS50113"/>
    </source>
</evidence>
<dbReference type="SUPFAM" id="SSF55073">
    <property type="entry name" value="Nucleotide cyclase"/>
    <property type="match status" value="1"/>
</dbReference>
<feature type="domain" description="EAL" evidence="5">
    <location>
        <begin position="592"/>
        <end position="846"/>
    </location>
</feature>
<dbReference type="InterPro" id="IPR043128">
    <property type="entry name" value="Rev_trsase/Diguanyl_cyclase"/>
</dbReference>
<dbReference type="EMBL" id="VBUI01000019">
    <property type="protein sequence ID" value="TLF48641.1"/>
    <property type="molecule type" value="Genomic_DNA"/>
</dbReference>
<organism evidence="7 8">
    <name type="scientific">Halomonas urmiana</name>
    <dbReference type="NCBI Taxonomy" id="490901"/>
    <lineage>
        <taxon>Bacteria</taxon>
        <taxon>Pseudomonadati</taxon>
        <taxon>Pseudomonadota</taxon>
        <taxon>Gammaproteobacteria</taxon>
        <taxon>Oceanospirillales</taxon>
        <taxon>Halomonadaceae</taxon>
        <taxon>Halomonas</taxon>
    </lineage>
</organism>
<dbReference type="InterPro" id="IPR003018">
    <property type="entry name" value="GAF"/>
</dbReference>
<dbReference type="InterPro" id="IPR000014">
    <property type="entry name" value="PAS"/>
</dbReference>
<dbReference type="Pfam" id="PF00563">
    <property type="entry name" value="EAL"/>
    <property type="match status" value="1"/>
</dbReference>
<dbReference type="SMART" id="SM00267">
    <property type="entry name" value="GGDEF"/>
    <property type="match status" value="1"/>
</dbReference>
<feature type="domain" description="PAC" evidence="4">
    <location>
        <begin position="242"/>
        <end position="293"/>
    </location>
</feature>
<evidence type="ECO:0000313" key="7">
    <source>
        <dbReference type="EMBL" id="TLF48641.1"/>
    </source>
</evidence>
<dbReference type="Gene3D" id="3.30.450.40">
    <property type="match status" value="1"/>
</dbReference>
<dbReference type="InterPro" id="IPR029016">
    <property type="entry name" value="GAF-like_dom_sf"/>
</dbReference>
<dbReference type="Gene3D" id="3.20.20.450">
    <property type="entry name" value="EAL domain"/>
    <property type="match status" value="1"/>
</dbReference>
<feature type="domain" description="PAS" evidence="3">
    <location>
        <begin position="182"/>
        <end position="240"/>
    </location>
</feature>
<dbReference type="InterPro" id="IPR035965">
    <property type="entry name" value="PAS-like_dom_sf"/>
</dbReference>
<evidence type="ECO:0000259" key="6">
    <source>
        <dbReference type="PROSITE" id="PS50887"/>
    </source>
</evidence>
<dbReference type="EC" id="3.1.4.52" evidence="1"/>
<dbReference type="Pfam" id="PF00990">
    <property type="entry name" value="GGDEF"/>
    <property type="match status" value="1"/>
</dbReference>
<dbReference type="SUPFAM" id="SSF141868">
    <property type="entry name" value="EAL domain-like"/>
    <property type="match status" value="1"/>
</dbReference>
<dbReference type="CDD" id="cd01949">
    <property type="entry name" value="GGDEF"/>
    <property type="match status" value="1"/>
</dbReference>
<dbReference type="Proteomes" id="UP000306973">
    <property type="component" value="Unassembled WGS sequence"/>
</dbReference>
<evidence type="ECO:0000256" key="2">
    <source>
        <dbReference type="ARBA" id="ARBA00022636"/>
    </source>
</evidence>
<dbReference type="Pfam" id="PF13185">
    <property type="entry name" value="GAF_2"/>
    <property type="match status" value="1"/>
</dbReference>
<evidence type="ECO:0000259" key="3">
    <source>
        <dbReference type="PROSITE" id="PS50112"/>
    </source>
</evidence>
<evidence type="ECO:0000313" key="8">
    <source>
        <dbReference type="Proteomes" id="UP000306973"/>
    </source>
</evidence>
<accession>A0A5R8MEY5</accession>
<dbReference type="SUPFAM" id="SSF55785">
    <property type="entry name" value="PYP-like sensor domain (PAS domain)"/>
    <property type="match status" value="2"/>
</dbReference>
<dbReference type="CDD" id="cd00130">
    <property type="entry name" value="PAS"/>
    <property type="match status" value="2"/>
</dbReference>
<dbReference type="PROSITE" id="PS50883">
    <property type="entry name" value="EAL"/>
    <property type="match status" value="1"/>
</dbReference>
<evidence type="ECO:0000256" key="1">
    <source>
        <dbReference type="ARBA" id="ARBA00012282"/>
    </source>
</evidence>
<dbReference type="PROSITE" id="PS50112">
    <property type="entry name" value="PAS"/>
    <property type="match status" value="2"/>
</dbReference>